<protein>
    <submittedName>
        <fullName evidence="1">Uncharacterized protein</fullName>
    </submittedName>
</protein>
<name>A0A392V061_9FABA</name>
<dbReference type="EMBL" id="LXQA011024554">
    <property type="protein sequence ID" value="MCI81668.1"/>
    <property type="molecule type" value="Genomic_DNA"/>
</dbReference>
<proteinExistence type="predicted"/>
<feature type="non-terminal residue" evidence="1">
    <location>
        <position position="19"/>
    </location>
</feature>
<comment type="caution">
    <text evidence="1">The sequence shown here is derived from an EMBL/GenBank/DDBJ whole genome shotgun (WGS) entry which is preliminary data.</text>
</comment>
<evidence type="ECO:0000313" key="2">
    <source>
        <dbReference type="Proteomes" id="UP000265520"/>
    </source>
</evidence>
<accession>A0A392V061</accession>
<dbReference type="Proteomes" id="UP000265520">
    <property type="component" value="Unassembled WGS sequence"/>
</dbReference>
<keyword evidence="2" id="KW-1185">Reference proteome</keyword>
<organism evidence="1 2">
    <name type="scientific">Trifolium medium</name>
    <dbReference type="NCBI Taxonomy" id="97028"/>
    <lineage>
        <taxon>Eukaryota</taxon>
        <taxon>Viridiplantae</taxon>
        <taxon>Streptophyta</taxon>
        <taxon>Embryophyta</taxon>
        <taxon>Tracheophyta</taxon>
        <taxon>Spermatophyta</taxon>
        <taxon>Magnoliopsida</taxon>
        <taxon>eudicotyledons</taxon>
        <taxon>Gunneridae</taxon>
        <taxon>Pentapetalae</taxon>
        <taxon>rosids</taxon>
        <taxon>fabids</taxon>
        <taxon>Fabales</taxon>
        <taxon>Fabaceae</taxon>
        <taxon>Papilionoideae</taxon>
        <taxon>50 kb inversion clade</taxon>
        <taxon>NPAAA clade</taxon>
        <taxon>Hologalegina</taxon>
        <taxon>IRL clade</taxon>
        <taxon>Trifolieae</taxon>
        <taxon>Trifolium</taxon>
    </lineage>
</organism>
<dbReference type="AlphaFoldDB" id="A0A392V061"/>
<evidence type="ECO:0000313" key="1">
    <source>
        <dbReference type="EMBL" id="MCI81668.1"/>
    </source>
</evidence>
<reference evidence="1 2" key="1">
    <citation type="journal article" date="2018" name="Front. Plant Sci.">
        <title>Red Clover (Trifolium pratense) and Zigzag Clover (T. medium) - A Picture of Genomic Similarities and Differences.</title>
        <authorList>
            <person name="Dluhosova J."/>
            <person name="Istvanek J."/>
            <person name="Nedelnik J."/>
            <person name="Repkova J."/>
        </authorList>
    </citation>
    <scope>NUCLEOTIDE SEQUENCE [LARGE SCALE GENOMIC DNA]</scope>
    <source>
        <strain evidence="2">cv. 10/8</strain>
        <tissue evidence="1">Leaf</tissue>
    </source>
</reference>
<sequence>MCSLGDVERGRVNVVRVKD</sequence>